<dbReference type="EMBL" id="JAMKFB020000019">
    <property type="protein sequence ID" value="KAL0165675.1"/>
    <property type="molecule type" value="Genomic_DNA"/>
</dbReference>
<feature type="non-terminal residue" evidence="1">
    <location>
        <position position="1"/>
    </location>
</feature>
<accession>A0ABD0NVZ3</accession>
<comment type="caution">
    <text evidence="1">The sequence shown here is derived from an EMBL/GenBank/DDBJ whole genome shotgun (WGS) entry which is preliminary data.</text>
</comment>
<proteinExistence type="predicted"/>
<keyword evidence="2" id="KW-1185">Reference proteome</keyword>
<organism evidence="1 2">
    <name type="scientific">Cirrhinus mrigala</name>
    <name type="common">Mrigala</name>
    <dbReference type="NCBI Taxonomy" id="683832"/>
    <lineage>
        <taxon>Eukaryota</taxon>
        <taxon>Metazoa</taxon>
        <taxon>Chordata</taxon>
        <taxon>Craniata</taxon>
        <taxon>Vertebrata</taxon>
        <taxon>Euteleostomi</taxon>
        <taxon>Actinopterygii</taxon>
        <taxon>Neopterygii</taxon>
        <taxon>Teleostei</taxon>
        <taxon>Ostariophysi</taxon>
        <taxon>Cypriniformes</taxon>
        <taxon>Cyprinidae</taxon>
        <taxon>Labeoninae</taxon>
        <taxon>Labeonini</taxon>
        <taxon>Cirrhinus</taxon>
    </lineage>
</organism>
<evidence type="ECO:0000313" key="1">
    <source>
        <dbReference type="EMBL" id="KAL0165675.1"/>
    </source>
</evidence>
<sequence>ELLVLGHFGMAPDSPEMECMRKEKLSALLAPSVFTNISTRTPQGSRCLDNIWTSRSLKKIYT</sequence>
<dbReference type="AlphaFoldDB" id="A0ABD0NVZ3"/>
<protein>
    <submittedName>
        <fullName evidence="1">Uncharacterized protein</fullName>
    </submittedName>
</protein>
<dbReference type="Proteomes" id="UP001529510">
    <property type="component" value="Unassembled WGS sequence"/>
</dbReference>
<evidence type="ECO:0000313" key="2">
    <source>
        <dbReference type="Proteomes" id="UP001529510"/>
    </source>
</evidence>
<feature type="non-terminal residue" evidence="1">
    <location>
        <position position="62"/>
    </location>
</feature>
<reference evidence="1 2" key="1">
    <citation type="submission" date="2024-05" db="EMBL/GenBank/DDBJ databases">
        <title>Genome sequencing and assembly of Indian major carp, Cirrhinus mrigala (Hamilton, 1822).</title>
        <authorList>
            <person name="Mohindra V."/>
            <person name="Chowdhury L.M."/>
            <person name="Lal K."/>
            <person name="Jena J.K."/>
        </authorList>
    </citation>
    <scope>NUCLEOTIDE SEQUENCE [LARGE SCALE GENOMIC DNA]</scope>
    <source>
        <strain evidence="1">CM1030</strain>
        <tissue evidence="1">Blood</tissue>
    </source>
</reference>
<name>A0ABD0NVZ3_CIRMR</name>
<gene>
    <name evidence="1" type="ORF">M9458_037519</name>
</gene>